<sequence>MSIPLRRFFIVLDRNRENKNELQFNVSFFYLKSFKKKTFTFTYVNEPFFRGTVIFGLDFKNKMRPLNLNKIEKDGTYLPLDPRIFNKFLLLEKNKFIAFSNQTPMEDTAPVRQMLKSFQFDKNKIINLMMCSTCLEKNKFTLLNEKIQIESFNNQIICKECAYKIILSRIKLTGLFSQGRISLKLKNFFTHMILKFKDIKKVLTAFQADFNLTKNRNITLYDIEKSPAVGKKYYNQKIENLDIPPSFKRTLKNLNLSDLLPIQTMAIERGLLAEHSNQLIMAPTSGGKTLVGELAGITRILKNKNAKMMYLVPIVALANIRTDEFKKKYRALNLKIIKKIGESFFVKKDEVLAEDLISADIIIATYEAIDYLLRSGKKELLGNIGTIIIDEIQTLIDSERGFILDGLISRLKALFDSQFLYLSATVGEPELLAEKLKCQLIRYDNRPVPIERHLVLCLDEAQKHKYIARLVTAAYHHKSKYGFKGQSIIFTNTRKKCESISAYLQGRGISVSPYHSGLTHVERKIIEENFISQKLVGVVATAALAAGVDLPAKQVIFESLAMGIKWLSVAEFEQMVGRSGRLKKHELGLAYLLIEPGKVYSPKMKISEENTAINLLNGKIKDFELIPDDNKSAIEILAFISMFNKDVNMELLVNFHSNLINDNFEMGLLLKKLIAVKLIRIKENYEYRITHLGKSIASSFLTLETSLDIIEKLKKRSERPLNIAFELNPLRNVYLSNSIVADLSKNVKMKYFSNNLFSVSSKMLMNAEQVKKRKKFSRSLIDYIMKWTRDIFNCNCKDNPYCDCGQLNLEKLILKLRVEEKLSIEQISHYFEEEYQILIFKGDLIDYLESLIYSLESIKNISEGIYNLDSSYLEEISEFPEIIENIIN</sequence>
<protein>
    <recommendedName>
        <fullName evidence="8">DEAD/DEAH box helicase</fullName>
    </recommendedName>
</protein>
<dbReference type="AlphaFoldDB" id="A0A0F9IV58"/>
<keyword evidence="1" id="KW-0547">Nucleotide-binding</keyword>
<evidence type="ECO:0000259" key="6">
    <source>
        <dbReference type="PROSITE" id="PS51194"/>
    </source>
</evidence>
<gene>
    <name evidence="7" type="ORF">LCGC14_1533860</name>
</gene>
<proteinExistence type="predicted"/>
<dbReference type="Gene3D" id="3.40.50.300">
    <property type="entry name" value="P-loop containing nucleotide triphosphate hydrolases"/>
    <property type="match status" value="2"/>
</dbReference>
<comment type="caution">
    <text evidence="7">The sequence shown here is derived from an EMBL/GenBank/DDBJ whole genome shotgun (WGS) entry which is preliminary data.</text>
</comment>
<dbReference type="GO" id="GO:0004386">
    <property type="term" value="F:helicase activity"/>
    <property type="evidence" value="ECO:0007669"/>
    <property type="project" value="UniProtKB-KW"/>
</dbReference>
<dbReference type="PANTHER" id="PTHR47961">
    <property type="entry name" value="DNA POLYMERASE THETA, PUTATIVE (AFU_ORTHOLOGUE AFUA_1G05260)-RELATED"/>
    <property type="match status" value="1"/>
</dbReference>
<evidence type="ECO:0008006" key="8">
    <source>
        <dbReference type="Google" id="ProtNLM"/>
    </source>
</evidence>
<dbReference type="SUPFAM" id="SSF52540">
    <property type="entry name" value="P-loop containing nucleoside triphosphate hydrolases"/>
    <property type="match status" value="1"/>
</dbReference>
<dbReference type="PROSITE" id="PS51194">
    <property type="entry name" value="HELICASE_CTER"/>
    <property type="match status" value="1"/>
</dbReference>
<evidence type="ECO:0000259" key="5">
    <source>
        <dbReference type="PROSITE" id="PS51192"/>
    </source>
</evidence>
<dbReference type="InterPro" id="IPR001650">
    <property type="entry name" value="Helicase_C-like"/>
</dbReference>
<dbReference type="SMART" id="SM00487">
    <property type="entry name" value="DEXDc"/>
    <property type="match status" value="1"/>
</dbReference>
<dbReference type="GO" id="GO:0003676">
    <property type="term" value="F:nucleic acid binding"/>
    <property type="evidence" value="ECO:0007669"/>
    <property type="project" value="InterPro"/>
</dbReference>
<dbReference type="EMBL" id="LAZR01011524">
    <property type="protein sequence ID" value="KKM61224.1"/>
    <property type="molecule type" value="Genomic_DNA"/>
</dbReference>
<reference evidence="7" key="1">
    <citation type="journal article" date="2015" name="Nature">
        <title>Complex archaea that bridge the gap between prokaryotes and eukaryotes.</title>
        <authorList>
            <person name="Spang A."/>
            <person name="Saw J.H."/>
            <person name="Jorgensen S.L."/>
            <person name="Zaremba-Niedzwiedzka K."/>
            <person name="Martijn J."/>
            <person name="Lind A.E."/>
            <person name="van Eijk R."/>
            <person name="Schleper C."/>
            <person name="Guy L."/>
            <person name="Ettema T.J."/>
        </authorList>
    </citation>
    <scope>NUCLEOTIDE SEQUENCE</scope>
</reference>
<dbReference type="PANTHER" id="PTHR47961:SF1">
    <property type="entry name" value="ATP-DEPENDENT HELICASE MJ1401-RELATED"/>
    <property type="match status" value="1"/>
</dbReference>
<dbReference type="Pfam" id="PF19131">
    <property type="entry name" value="DUF5814"/>
    <property type="match status" value="1"/>
</dbReference>
<organism evidence="7">
    <name type="scientific">marine sediment metagenome</name>
    <dbReference type="NCBI Taxonomy" id="412755"/>
    <lineage>
        <taxon>unclassified sequences</taxon>
        <taxon>metagenomes</taxon>
        <taxon>ecological metagenomes</taxon>
    </lineage>
</organism>
<name>A0A0F9IV58_9ZZZZ</name>
<dbReference type="InterPro" id="IPR043852">
    <property type="entry name" value="DUF5814"/>
</dbReference>
<dbReference type="GO" id="GO:0016787">
    <property type="term" value="F:hydrolase activity"/>
    <property type="evidence" value="ECO:0007669"/>
    <property type="project" value="UniProtKB-KW"/>
</dbReference>
<dbReference type="InterPro" id="IPR011545">
    <property type="entry name" value="DEAD/DEAH_box_helicase_dom"/>
</dbReference>
<keyword evidence="3" id="KW-0347">Helicase</keyword>
<keyword evidence="2" id="KW-0378">Hydrolase</keyword>
<feature type="domain" description="Helicase ATP-binding" evidence="5">
    <location>
        <begin position="269"/>
        <end position="444"/>
    </location>
</feature>
<dbReference type="Pfam" id="PF00271">
    <property type="entry name" value="Helicase_C"/>
    <property type="match status" value="1"/>
</dbReference>
<dbReference type="InterPro" id="IPR050474">
    <property type="entry name" value="Hel308_SKI2-like"/>
</dbReference>
<keyword evidence="4" id="KW-0067">ATP-binding</keyword>
<evidence type="ECO:0000313" key="7">
    <source>
        <dbReference type="EMBL" id="KKM61224.1"/>
    </source>
</evidence>
<evidence type="ECO:0000256" key="1">
    <source>
        <dbReference type="ARBA" id="ARBA00022741"/>
    </source>
</evidence>
<dbReference type="GO" id="GO:0005524">
    <property type="term" value="F:ATP binding"/>
    <property type="evidence" value="ECO:0007669"/>
    <property type="project" value="UniProtKB-KW"/>
</dbReference>
<evidence type="ECO:0000256" key="3">
    <source>
        <dbReference type="ARBA" id="ARBA00022806"/>
    </source>
</evidence>
<feature type="domain" description="Helicase C-terminal" evidence="6">
    <location>
        <begin position="449"/>
        <end position="624"/>
    </location>
</feature>
<dbReference type="SMART" id="SM00490">
    <property type="entry name" value="HELICc"/>
    <property type="match status" value="1"/>
</dbReference>
<accession>A0A0F9IV58</accession>
<dbReference type="PROSITE" id="PS51192">
    <property type="entry name" value="HELICASE_ATP_BIND_1"/>
    <property type="match status" value="1"/>
</dbReference>
<evidence type="ECO:0000256" key="4">
    <source>
        <dbReference type="ARBA" id="ARBA00022840"/>
    </source>
</evidence>
<evidence type="ECO:0000256" key="2">
    <source>
        <dbReference type="ARBA" id="ARBA00022801"/>
    </source>
</evidence>
<dbReference type="InterPro" id="IPR014001">
    <property type="entry name" value="Helicase_ATP-bd"/>
</dbReference>
<dbReference type="InterPro" id="IPR027417">
    <property type="entry name" value="P-loop_NTPase"/>
</dbReference>
<dbReference type="Pfam" id="PF00270">
    <property type="entry name" value="DEAD"/>
    <property type="match status" value="1"/>
</dbReference>